<reference evidence="5" key="1">
    <citation type="submission" date="2021-01" db="EMBL/GenBank/DDBJ databases">
        <title>Whole genome shotgun sequence of Virgisporangium ochraceum NBRC 16418.</title>
        <authorList>
            <person name="Komaki H."/>
            <person name="Tamura T."/>
        </authorList>
    </citation>
    <scope>NUCLEOTIDE SEQUENCE</scope>
    <source>
        <strain evidence="5">NBRC 16418</strain>
    </source>
</reference>
<dbReference type="PROSITE" id="PS50240">
    <property type="entry name" value="TRYPSIN_DOM"/>
    <property type="match status" value="1"/>
</dbReference>
<feature type="domain" description="Peptidase S1" evidence="4">
    <location>
        <begin position="38"/>
        <end position="279"/>
    </location>
</feature>
<dbReference type="Proteomes" id="UP000635606">
    <property type="component" value="Unassembled WGS sequence"/>
</dbReference>
<protein>
    <recommendedName>
        <fullName evidence="4">Peptidase S1 domain-containing protein</fullName>
    </recommendedName>
</protein>
<dbReference type="SMART" id="SM00020">
    <property type="entry name" value="Tryp_SPc"/>
    <property type="match status" value="1"/>
</dbReference>
<dbReference type="InterPro" id="IPR050430">
    <property type="entry name" value="Peptidase_S1"/>
</dbReference>
<evidence type="ECO:0000259" key="4">
    <source>
        <dbReference type="PROSITE" id="PS50240"/>
    </source>
</evidence>
<dbReference type="InterPro" id="IPR043504">
    <property type="entry name" value="Peptidase_S1_PA_chymotrypsin"/>
</dbReference>
<feature type="chain" id="PRO_5035314814" description="Peptidase S1 domain-containing protein" evidence="3">
    <location>
        <begin position="32"/>
        <end position="604"/>
    </location>
</feature>
<feature type="signal peptide" evidence="3">
    <location>
        <begin position="1"/>
        <end position="31"/>
    </location>
</feature>
<dbReference type="CDD" id="cd00190">
    <property type="entry name" value="Tryp_SPc"/>
    <property type="match status" value="1"/>
</dbReference>
<dbReference type="InterPro" id="IPR001314">
    <property type="entry name" value="Peptidase_S1A"/>
</dbReference>
<evidence type="ECO:0000256" key="1">
    <source>
        <dbReference type="ARBA" id="ARBA00007664"/>
    </source>
</evidence>
<evidence type="ECO:0000256" key="2">
    <source>
        <dbReference type="ARBA" id="ARBA00023157"/>
    </source>
</evidence>
<dbReference type="SUPFAM" id="SSF50494">
    <property type="entry name" value="Trypsin-like serine proteases"/>
    <property type="match status" value="1"/>
</dbReference>
<dbReference type="InterPro" id="IPR033116">
    <property type="entry name" value="TRYPSIN_SER"/>
</dbReference>
<organism evidence="5 6">
    <name type="scientific">Virgisporangium ochraceum</name>
    <dbReference type="NCBI Taxonomy" id="65505"/>
    <lineage>
        <taxon>Bacteria</taxon>
        <taxon>Bacillati</taxon>
        <taxon>Actinomycetota</taxon>
        <taxon>Actinomycetes</taxon>
        <taxon>Micromonosporales</taxon>
        <taxon>Micromonosporaceae</taxon>
        <taxon>Virgisporangium</taxon>
    </lineage>
</organism>
<dbReference type="PROSITE" id="PS00135">
    <property type="entry name" value="TRYPSIN_SER"/>
    <property type="match status" value="1"/>
</dbReference>
<evidence type="ECO:0000313" key="5">
    <source>
        <dbReference type="EMBL" id="GIJ70781.1"/>
    </source>
</evidence>
<comment type="similarity">
    <text evidence="1">Belongs to the peptidase S1 family.</text>
</comment>
<dbReference type="RefSeq" id="WP_203930674.1">
    <property type="nucleotide sequence ID" value="NZ_BOPH01000082.1"/>
</dbReference>
<dbReference type="EMBL" id="BOPH01000082">
    <property type="protein sequence ID" value="GIJ70781.1"/>
    <property type="molecule type" value="Genomic_DNA"/>
</dbReference>
<proteinExistence type="inferred from homology"/>
<dbReference type="PRINTS" id="PR00722">
    <property type="entry name" value="CHYMOTRYPSIN"/>
</dbReference>
<gene>
    <name evidence="5" type="ORF">Voc01_056980</name>
</gene>
<dbReference type="AlphaFoldDB" id="A0A8J4EDK0"/>
<evidence type="ECO:0000313" key="6">
    <source>
        <dbReference type="Proteomes" id="UP000635606"/>
    </source>
</evidence>
<dbReference type="GO" id="GO:0006508">
    <property type="term" value="P:proteolysis"/>
    <property type="evidence" value="ECO:0007669"/>
    <property type="project" value="InterPro"/>
</dbReference>
<dbReference type="InterPro" id="IPR009003">
    <property type="entry name" value="Peptidase_S1_PA"/>
</dbReference>
<dbReference type="Pfam" id="PF00089">
    <property type="entry name" value="Trypsin"/>
    <property type="match status" value="1"/>
</dbReference>
<sequence length="604" mass="63315">MRIRWRAGVAAWLGVATLAAAFAVGTGAAHAEPVGPFIVGGRPADVGEYPHFVSVQNLRRSGGTLDKHYCGGSLIRDDWVLTAKHCITSPTPDLAPADIDLFIGNTVLTDLSQGQMHDAAQIVLHPDPNADVALIRLATPSNRFPIELADGTDAAHHEVGDTATTIGHGVTSFGSFTPVNQLMEVDVPIQSDALMASLPLNLTKPFNPTMEIGAGPMAGGQDSCQGDSGGPLMVHSPFEGDKLIGVVSRGEGCGLPNKPGIYAQAFDNSIRAWIETTAPRRLYAWVLADQPLVGSYKPVRQRNATGHDSTVTRTGTGRYTVQVTNLGHGIQSGTVHVSAVGNDPHACRVGTWFPSGPDQTVQVTCFAADGTAVDAMFSMSFALPVMDSDSGVIAYAWAGQPTTPSYVPDPKWSFNSRSGTNTVTRQSAGVYQVRFGAMALTGGTAVATAQGTVGAEACKVATFGASGADEVVEVRCFSATGTPADAMFDVTITSNSTIFGTHHARAHLWANQPTTPSYTAPSPWWINSPGAPTILRTGVGSYQVTLPKQQSAEALVHVTAQGSNANECKPIGWGPFGTDQLVLVRCHTTAGALADTPFILQYAV</sequence>
<keyword evidence="3" id="KW-0732">Signal</keyword>
<comment type="caution">
    <text evidence="5">The sequence shown here is derived from an EMBL/GenBank/DDBJ whole genome shotgun (WGS) entry which is preliminary data.</text>
</comment>
<name>A0A8J4EDK0_9ACTN</name>
<evidence type="ECO:0000256" key="3">
    <source>
        <dbReference type="SAM" id="SignalP"/>
    </source>
</evidence>
<dbReference type="PANTHER" id="PTHR24276">
    <property type="entry name" value="POLYSERASE-RELATED"/>
    <property type="match status" value="1"/>
</dbReference>
<dbReference type="InterPro" id="IPR001254">
    <property type="entry name" value="Trypsin_dom"/>
</dbReference>
<keyword evidence="2" id="KW-1015">Disulfide bond</keyword>
<accession>A0A8J4EDK0</accession>
<dbReference type="PANTHER" id="PTHR24276:SF98">
    <property type="entry name" value="FI18310P1-RELATED"/>
    <property type="match status" value="1"/>
</dbReference>
<dbReference type="Gene3D" id="2.40.10.10">
    <property type="entry name" value="Trypsin-like serine proteases"/>
    <property type="match status" value="1"/>
</dbReference>
<dbReference type="GO" id="GO:0004252">
    <property type="term" value="F:serine-type endopeptidase activity"/>
    <property type="evidence" value="ECO:0007669"/>
    <property type="project" value="InterPro"/>
</dbReference>
<keyword evidence="6" id="KW-1185">Reference proteome</keyword>